<comment type="caution">
    <text evidence="1">The sequence shown here is derived from an EMBL/GenBank/DDBJ whole genome shotgun (WGS) entry which is preliminary data.</text>
</comment>
<name>A0AC60NUA0_IXOPE</name>
<dbReference type="Proteomes" id="UP000805193">
    <property type="component" value="Unassembled WGS sequence"/>
</dbReference>
<proteinExistence type="predicted"/>
<gene>
    <name evidence="1" type="ORF">HPB47_012144</name>
</gene>
<keyword evidence="2" id="KW-1185">Reference proteome</keyword>
<evidence type="ECO:0000313" key="1">
    <source>
        <dbReference type="EMBL" id="KAG0410723.1"/>
    </source>
</evidence>
<sequence>MKQQYLCSTVAGVARAWPGPDGPDASRVWPGPGPGPAEAYATRPGPGPRAGPGPGFQQCVVPVRRSRLMAPGGAWQCCYYPAACLLWPPRALVSVRTRPTYASGDC</sequence>
<evidence type="ECO:0000313" key="2">
    <source>
        <dbReference type="Proteomes" id="UP000805193"/>
    </source>
</evidence>
<protein>
    <submittedName>
        <fullName evidence="1">Uncharacterized protein</fullName>
    </submittedName>
</protein>
<organism evidence="1 2">
    <name type="scientific">Ixodes persulcatus</name>
    <name type="common">Taiga tick</name>
    <dbReference type="NCBI Taxonomy" id="34615"/>
    <lineage>
        <taxon>Eukaryota</taxon>
        <taxon>Metazoa</taxon>
        <taxon>Ecdysozoa</taxon>
        <taxon>Arthropoda</taxon>
        <taxon>Chelicerata</taxon>
        <taxon>Arachnida</taxon>
        <taxon>Acari</taxon>
        <taxon>Parasitiformes</taxon>
        <taxon>Ixodida</taxon>
        <taxon>Ixodoidea</taxon>
        <taxon>Ixodidae</taxon>
        <taxon>Ixodinae</taxon>
        <taxon>Ixodes</taxon>
    </lineage>
</organism>
<dbReference type="EMBL" id="JABSTQ010011494">
    <property type="protein sequence ID" value="KAG0410723.1"/>
    <property type="molecule type" value="Genomic_DNA"/>
</dbReference>
<reference evidence="1 2" key="1">
    <citation type="journal article" date="2020" name="Cell">
        <title>Large-Scale Comparative Analyses of Tick Genomes Elucidate Their Genetic Diversity and Vector Capacities.</title>
        <authorList>
            <consortium name="Tick Genome and Microbiome Consortium (TIGMIC)"/>
            <person name="Jia N."/>
            <person name="Wang J."/>
            <person name="Shi W."/>
            <person name="Du L."/>
            <person name="Sun Y."/>
            <person name="Zhan W."/>
            <person name="Jiang J.F."/>
            <person name="Wang Q."/>
            <person name="Zhang B."/>
            <person name="Ji P."/>
            <person name="Bell-Sakyi L."/>
            <person name="Cui X.M."/>
            <person name="Yuan T.T."/>
            <person name="Jiang B.G."/>
            <person name="Yang W.F."/>
            <person name="Lam T.T."/>
            <person name="Chang Q.C."/>
            <person name="Ding S.J."/>
            <person name="Wang X.J."/>
            <person name="Zhu J.G."/>
            <person name="Ruan X.D."/>
            <person name="Zhao L."/>
            <person name="Wei J.T."/>
            <person name="Ye R.Z."/>
            <person name="Que T.C."/>
            <person name="Du C.H."/>
            <person name="Zhou Y.H."/>
            <person name="Cheng J.X."/>
            <person name="Dai P.F."/>
            <person name="Guo W.B."/>
            <person name="Han X.H."/>
            <person name="Huang E.J."/>
            <person name="Li L.F."/>
            <person name="Wei W."/>
            <person name="Gao Y.C."/>
            <person name="Liu J.Z."/>
            <person name="Shao H.Z."/>
            <person name="Wang X."/>
            <person name="Wang C.C."/>
            <person name="Yang T.C."/>
            <person name="Huo Q.B."/>
            <person name="Li W."/>
            <person name="Chen H.Y."/>
            <person name="Chen S.E."/>
            <person name="Zhou L.G."/>
            <person name="Ni X.B."/>
            <person name="Tian J.H."/>
            <person name="Sheng Y."/>
            <person name="Liu T."/>
            <person name="Pan Y.S."/>
            <person name="Xia L.Y."/>
            <person name="Li J."/>
            <person name="Zhao F."/>
            <person name="Cao W.C."/>
        </authorList>
    </citation>
    <scope>NUCLEOTIDE SEQUENCE [LARGE SCALE GENOMIC DNA]</scope>
    <source>
        <strain evidence="1">Iper-2018</strain>
    </source>
</reference>
<accession>A0AC60NUA0</accession>